<organism evidence="1 2">
    <name type="scientific">Glycomyces harbinensis</name>
    <dbReference type="NCBI Taxonomy" id="58114"/>
    <lineage>
        <taxon>Bacteria</taxon>
        <taxon>Bacillati</taxon>
        <taxon>Actinomycetota</taxon>
        <taxon>Actinomycetes</taxon>
        <taxon>Glycomycetales</taxon>
        <taxon>Glycomycetaceae</taxon>
        <taxon>Glycomyces</taxon>
    </lineage>
</organism>
<accession>A0A1G6SZ64</accession>
<evidence type="ECO:0000313" key="1">
    <source>
        <dbReference type="EMBL" id="SDD22001.1"/>
    </source>
</evidence>
<protein>
    <submittedName>
        <fullName evidence="1">Uncharacterized protein</fullName>
    </submittedName>
</protein>
<keyword evidence="2" id="KW-1185">Reference proteome</keyword>
<name>A0A1G6SZ64_9ACTN</name>
<dbReference type="OrthoDB" id="5184309at2"/>
<proteinExistence type="predicted"/>
<dbReference type="Proteomes" id="UP000198949">
    <property type="component" value="Unassembled WGS sequence"/>
</dbReference>
<evidence type="ECO:0000313" key="2">
    <source>
        <dbReference type="Proteomes" id="UP000198949"/>
    </source>
</evidence>
<dbReference type="AlphaFoldDB" id="A0A1G6SZ64"/>
<dbReference type="EMBL" id="FNAD01000002">
    <property type="protein sequence ID" value="SDD22001.1"/>
    <property type="molecule type" value="Genomic_DNA"/>
</dbReference>
<dbReference type="STRING" id="58114.SAMN05216270_102380"/>
<gene>
    <name evidence="1" type="ORF">SAMN05216270_102380</name>
</gene>
<dbReference type="RefSeq" id="WP_091029802.1">
    <property type="nucleotide sequence ID" value="NZ_FNAD01000002.1"/>
</dbReference>
<reference evidence="2" key="1">
    <citation type="submission" date="2016-10" db="EMBL/GenBank/DDBJ databases">
        <authorList>
            <person name="Varghese N."/>
            <person name="Submissions S."/>
        </authorList>
    </citation>
    <scope>NUCLEOTIDE SEQUENCE [LARGE SCALE GENOMIC DNA]</scope>
    <source>
        <strain evidence="2">CGMCC 4.3516</strain>
    </source>
</reference>
<sequence length="143" mass="15906">MSIEYNELLAMLMETRPEFATELYNCSEGPDLPDYDSISVTRRTITLPRQPNRLRVCVAAAYSKDGERLLVLLFDAVLEPDAAQAESWLQFMTDAQRALSCMVAFVVLCRDAKTAHWALAYSEVGDIGCYVLPVVIPSLLANA</sequence>